<proteinExistence type="predicted"/>
<dbReference type="EMBL" id="MU154625">
    <property type="protein sequence ID" value="KAF9491148.1"/>
    <property type="molecule type" value="Genomic_DNA"/>
</dbReference>
<name>A0A9P5ZN57_PLEER</name>
<dbReference type="AlphaFoldDB" id="A0A9P5ZN57"/>
<reference evidence="1" key="1">
    <citation type="submission" date="2020-11" db="EMBL/GenBank/DDBJ databases">
        <authorList>
            <consortium name="DOE Joint Genome Institute"/>
            <person name="Ahrendt S."/>
            <person name="Riley R."/>
            <person name="Andreopoulos W."/>
            <person name="Labutti K."/>
            <person name="Pangilinan J."/>
            <person name="Ruiz-Duenas F.J."/>
            <person name="Barrasa J.M."/>
            <person name="Sanchez-Garcia M."/>
            <person name="Camarero S."/>
            <person name="Miyauchi S."/>
            <person name="Serrano A."/>
            <person name="Linde D."/>
            <person name="Babiker R."/>
            <person name="Drula E."/>
            <person name="Ayuso-Fernandez I."/>
            <person name="Pacheco R."/>
            <person name="Padilla G."/>
            <person name="Ferreira P."/>
            <person name="Barriuso J."/>
            <person name="Kellner H."/>
            <person name="Castanera R."/>
            <person name="Alfaro M."/>
            <person name="Ramirez L."/>
            <person name="Pisabarro A.G."/>
            <person name="Kuo A."/>
            <person name="Tritt A."/>
            <person name="Lipzen A."/>
            <person name="He G."/>
            <person name="Yan M."/>
            <person name="Ng V."/>
            <person name="Cullen D."/>
            <person name="Martin F."/>
            <person name="Rosso M.-N."/>
            <person name="Henrissat B."/>
            <person name="Hibbett D."/>
            <person name="Martinez A.T."/>
            <person name="Grigoriev I.V."/>
        </authorList>
    </citation>
    <scope>NUCLEOTIDE SEQUENCE</scope>
    <source>
        <strain evidence="1">ATCC 90797</strain>
    </source>
</reference>
<sequence length="113" mass="13337">VAPFLKGTTYTFFVRQVAYSATSWKLDDFFAALFDFCFPADYISHQRKKLENLLQGQKLVKEYISELIEMFSIIRIIHEHTHVTTLWFSLRPTIQQGLWKDCLNPETSSWEDV</sequence>
<accession>A0A9P5ZN57</accession>
<dbReference type="OrthoDB" id="3205788at2759"/>
<gene>
    <name evidence="1" type="ORF">BDN71DRAFT_1350565</name>
</gene>
<feature type="non-terminal residue" evidence="1">
    <location>
        <position position="113"/>
    </location>
</feature>
<dbReference type="Proteomes" id="UP000807025">
    <property type="component" value="Unassembled WGS sequence"/>
</dbReference>
<feature type="non-terminal residue" evidence="1">
    <location>
        <position position="1"/>
    </location>
</feature>
<protein>
    <recommendedName>
        <fullName evidence="3">Retrotransposon gag domain-containing protein</fullName>
    </recommendedName>
</protein>
<evidence type="ECO:0008006" key="3">
    <source>
        <dbReference type="Google" id="ProtNLM"/>
    </source>
</evidence>
<evidence type="ECO:0000313" key="2">
    <source>
        <dbReference type="Proteomes" id="UP000807025"/>
    </source>
</evidence>
<keyword evidence="2" id="KW-1185">Reference proteome</keyword>
<comment type="caution">
    <text evidence="1">The sequence shown here is derived from an EMBL/GenBank/DDBJ whole genome shotgun (WGS) entry which is preliminary data.</text>
</comment>
<evidence type="ECO:0000313" key="1">
    <source>
        <dbReference type="EMBL" id="KAF9491148.1"/>
    </source>
</evidence>
<organism evidence="1 2">
    <name type="scientific">Pleurotus eryngii</name>
    <name type="common">Boletus of the steppes</name>
    <dbReference type="NCBI Taxonomy" id="5323"/>
    <lineage>
        <taxon>Eukaryota</taxon>
        <taxon>Fungi</taxon>
        <taxon>Dikarya</taxon>
        <taxon>Basidiomycota</taxon>
        <taxon>Agaricomycotina</taxon>
        <taxon>Agaricomycetes</taxon>
        <taxon>Agaricomycetidae</taxon>
        <taxon>Agaricales</taxon>
        <taxon>Pleurotineae</taxon>
        <taxon>Pleurotaceae</taxon>
        <taxon>Pleurotus</taxon>
    </lineage>
</organism>